<evidence type="ECO:0000313" key="4">
    <source>
        <dbReference type="WBParaSite" id="HPLM_0000032001-mRNA-1"/>
    </source>
</evidence>
<name>A0A0N4VSQ3_HAEPC</name>
<keyword evidence="1" id="KW-0732">Signal</keyword>
<dbReference type="WBParaSite" id="HPLM_0000032001-mRNA-1">
    <property type="protein sequence ID" value="HPLM_0000032001-mRNA-1"/>
    <property type="gene ID" value="HPLM_0000032001"/>
</dbReference>
<keyword evidence="3" id="KW-1185">Reference proteome</keyword>
<proteinExistence type="predicted"/>
<gene>
    <name evidence="2" type="ORF">HPLM_LOCUS321</name>
</gene>
<reference evidence="4" key="1">
    <citation type="submission" date="2017-02" db="UniProtKB">
        <authorList>
            <consortium name="WormBaseParasite"/>
        </authorList>
    </citation>
    <scope>IDENTIFICATION</scope>
</reference>
<protein>
    <submittedName>
        <fullName evidence="4">YD repeat-containing protein</fullName>
    </submittedName>
</protein>
<evidence type="ECO:0000313" key="3">
    <source>
        <dbReference type="Proteomes" id="UP000268014"/>
    </source>
</evidence>
<accession>A0A0N4VSQ3</accession>
<dbReference type="AlphaFoldDB" id="A0A0N4VSQ3"/>
<evidence type="ECO:0000313" key="2">
    <source>
        <dbReference type="EMBL" id="VDO05069.1"/>
    </source>
</evidence>
<evidence type="ECO:0000256" key="1">
    <source>
        <dbReference type="SAM" id="SignalP"/>
    </source>
</evidence>
<organism evidence="4">
    <name type="scientific">Haemonchus placei</name>
    <name type="common">Barber's pole worm</name>
    <dbReference type="NCBI Taxonomy" id="6290"/>
    <lineage>
        <taxon>Eukaryota</taxon>
        <taxon>Metazoa</taxon>
        <taxon>Ecdysozoa</taxon>
        <taxon>Nematoda</taxon>
        <taxon>Chromadorea</taxon>
        <taxon>Rhabditida</taxon>
        <taxon>Rhabditina</taxon>
        <taxon>Rhabditomorpha</taxon>
        <taxon>Strongyloidea</taxon>
        <taxon>Trichostrongylidae</taxon>
        <taxon>Haemonchus</taxon>
    </lineage>
</organism>
<feature type="signal peptide" evidence="1">
    <location>
        <begin position="1"/>
        <end position="17"/>
    </location>
</feature>
<reference evidence="2 3" key="2">
    <citation type="submission" date="2018-11" db="EMBL/GenBank/DDBJ databases">
        <authorList>
            <consortium name="Pathogen Informatics"/>
        </authorList>
    </citation>
    <scope>NUCLEOTIDE SEQUENCE [LARGE SCALE GENOMIC DNA]</scope>
    <source>
        <strain evidence="2 3">MHpl1</strain>
    </source>
</reference>
<dbReference type="Proteomes" id="UP000268014">
    <property type="component" value="Unassembled WGS sequence"/>
</dbReference>
<dbReference type="OMA" id="PRFTMAP"/>
<feature type="chain" id="PRO_5043123179" evidence="1">
    <location>
        <begin position="18"/>
        <end position="189"/>
    </location>
</feature>
<dbReference type="OrthoDB" id="5876161at2759"/>
<dbReference type="EMBL" id="UZAF01000199">
    <property type="protein sequence ID" value="VDO05069.1"/>
    <property type="molecule type" value="Genomic_DNA"/>
</dbReference>
<sequence length="189" mass="20555">MLRSTVTLLLLVPTVRAQAQMNGIDYFNSLFPRFTMAPPRMDFNLIPSVGPDSNLIPPSPYRGVALNPNWGADLTKQLEEAWNSLRNAGVEMNDIVSLGGWGVLVDTGNGVTSVRSTIGDIPYTAQFPRGSSIHTSKNQYVQNGHQIEVFTITVDGVPYTYTTVDGHTTATDAQGRILTDGGPFKVPYP</sequence>